<keyword evidence="8" id="KW-1185">Reference proteome</keyword>
<dbReference type="InterPro" id="IPR003657">
    <property type="entry name" value="WRKY_dom"/>
</dbReference>
<dbReference type="Proteomes" id="UP001172457">
    <property type="component" value="Chromosome 7"/>
</dbReference>
<evidence type="ECO:0000256" key="3">
    <source>
        <dbReference type="ARBA" id="ARBA00023125"/>
    </source>
</evidence>
<dbReference type="PROSITE" id="PS50811">
    <property type="entry name" value="WRKY"/>
    <property type="match status" value="1"/>
</dbReference>
<evidence type="ECO:0000313" key="8">
    <source>
        <dbReference type="Proteomes" id="UP001172457"/>
    </source>
</evidence>
<dbReference type="InterPro" id="IPR044810">
    <property type="entry name" value="WRKY_plant"/>
</dbReference>
<organism evidence="7 8">
    <name type="scientific">Centaurea solstitialis</name>
    <name type="common">yellow star-thistle</name>
    <dbReference type="NCBI Taxonomy" id="347529"/>
    <lineage>
        <taxon>Eukaryota</taxon>
        <taxon>Viridiplantae</taxon>
        <taxon>Streptophyta</taxon>
        <taxon>Embryophyta</taxon>
        <taxon>Tracheophyta</taxon>
        <taxon>Spermatophyta</taxon>
        <taxon>Magnoliopsida</taxon>
        <taxon>eudicotyledons</taxon>
        <taxon>Gunneridae</taxon>
        <taxon>Pentapetalae</taxon>
        <taxon>asterids</taxon>
        <taxon>campanulids</taxon>
        <taxon>Asterales</taxon>
        <taxon>Asteraceae</taxon>
        <taxon>Carduoideae</taxon>
        <taxon>Cardueae</taxon>
        <taxon>Centaureinae</taxon>
        <taxon>Centaurea</taxon>
    </lineage>
</organism>
<dbReference type="Gene3D" id="2.20.25.80">
    <property type="entry name" value="WRKY domain"/>
    <property type="match status" value="1"/>
</dbReference>
<dbReference type="GO" id="GO:0043565">
    <property type="term" value="F:sequence-specific DNA binding"/>
    <property type="evidence" value="ECO:0007669"/>
    <property type="project" value="InterPro"/>
</dbReference>
<keyword evidence="2" id="KW-0805">Transcription regulation</keyword>
<dbReference type="EMBL" id="JARYMX010000007">
    <property type="protein sequence ID" value="KAJ9539863.1"/>
    <property type="molecule type" value="Genomic_DNA"/>
</dbReference>
<reference evidence="7" key="1">
    <citation type="submission" date="2023-03" db="EMBL/GenBank/DDBJ databases">
        <title>Chromosome-scale reference genome and RAD-based genetic map of yellow starthistle (Centaurea solstitialis) reveal putative structural variation and QTLs associated with invader traits.</title>
        <authorList>
            <person name="Reatini B."/>
            <person name="Cang F.A."/>
            <person name="Jiang Q."/>
            <person name="Mckibben M.T.W."/>
            <person name="Barker M.S."/>
            <person name="Rieseberg L.H."/>
            <person name="Dlugosch K.M."/>
        </authorList>
    </citation>
    <scope>NUCLEOTIDE SEQUENCE</scope>
    <source>
        <strain evidence="7">CAN-66</strain>
        <tissue evidence="7">Leaf</tissue>
    </source>
</reference>
<feature type="domain" description="WRKY" evidence="6">
    <location>
        <begin position="113"/>
        <end position="181"/>
    </location>
</feature>
<gene>
    <name evidence="7" type="ORF">OSB04_026369</name>
</gene>
<evidence type="ECO:0000256" key="5">
    <source>
        <dbReference type="ARBA" id="ARBA00023242"/>
    </source>
</evidence>
<protein>
    <recommendedName>
        <fullName evidence="6">WRKY domain-containing protein</fullName>
    </recommendedName>
</protein>
<dbReference type="Pfam" id="PF03106">
    <property type="entry name" value="WRKY"/>
    <property type="match status" value="1"/>
</dbReference>
<dbReference type="SUPFAM" id="SSF118290">
    <property type="entry name" value="WRKY DNA-binding domain"/>
    <property type="match status" value="1"/>
</dbReference>
<evidence type="ECO:0000313" key="7">
    <source>
        <dbReference type="EMBL" id="KAJ9539863.1"/>
    </source>
</evidence>
<accession>A0AA38SCK2</accession>
<keyword evidence="3" id="KW-0238">DNA-binding</keyword>
<evidence type="ECO:0000256" key="2">
    <source>
        <dbReference type="ARBA" id="ARBA00023015"/>
    </source>
</evidence>
<name>A0AA38SCK2_9ASTR</name>
<comment type="subcellular location">
    <subcellularLocation>
        <location evidence="1">Nucleus</location>
    </subcellularLocation>
</comment>
<dbReference type="GO" id="GO:0003700">
    <property type="term" value="F:DNA-binding transcription factor activity"/>
    <property type="evidence" value="ECO:0007669"/>
    <property type="project" value="InterPro"/>
</dbReference>
<sequence length="263" mass="30106">MENNNKKLVETLTRGRNSAMRLQKLLRRKVHDDGLVSIDDLVMEISRSFSGSLLVLNSCNSGKFCGVPVNSHVGSFDRLPEVYSGNGVKNPAHTTKERRGSYKRRKTIDSWIEVSERMEDGHAWRKYGQKKILDSKFPRCYFRCTHKYIHGCKALKQVQKLEDESNKFHITYFGSHTCQSTPNTSMALDNDFINHGYLPSSPSTITSIQIEPFFKQEDNQSCNDAQSSSPPLLWKEILVDDLDIFKKDDVLTAIPFDYNTLVF</sequence>
<evidence type="ECO:0000256" key="1">
    <source>
        <dbReference type="ARBA" id="ARBA00004123"/>
    </source>
</evidence>
<evidence type="ECO:0000259" key="6">
    <source>
        <dbReference type="PROSITE" id="PS50811"/>
    </source>
</evidence>
<keyword evidence="5" id="KW-0539">Nucleus</keyword>
<dbReference type="InterPro" id="IPR036576">
    <property type="entry name" value="WRKY_dom_sf"/>
</dbReference>
<evidence type="ECO:0000256" key="4">
    <source>
        <dbReference type="ARBA" id="ARBA00023163"/>
    </source>
</evidence>
<dbReference type="SMART" id="SM00774">
    <property type="entry name" value="WRKY"/>
    <property type="match status" value="1"/>
</dbReference>
<comment type="caution">
    <text evidence="7">The sequence shown here is derived from an EMBL/GenBank/DDBJ whole genome shotgun (WGS) entry which is preliminary data.</text>
</comment>
<keyword evidence="4" id="KW-0804">Transcription</keyword>
<dbReference type="PANTHER" id="PTHR31282">
    <property type="entry name" value="WRKY TRANSCRIPTION FACTOR 21-RELATED"/>
    <property type="match status" value="1"/>
</dbReference>
<dbReference type="GO" id="GO:0005634">
    <property type="term" value="C:nucleus"/>
    <property type="evidence" value="ECO:0007669"/>
    <property type="project" value="UniProtKB-SubCell"/>
</dbReference>
<proteinExistence type="predicted"/>
<dbReference type="AlphaFoldDB" id="A0AA38SCK2"/>